<feature type="transmembrane region" description="Helical" evidence="6">
    <location>
        <begin position="478"/>
        <end position="499"/>
    </location>
</feature>
<dbReference type="GO" id="GO:0005634">
    <property type="term" value="C:nucleus"/>
    <property type="evidence" value="ECO:0007669"/>
    <property type="project" value="UniProtKB-SubCell"/>
</dbReference>
<dbReference type="AlphaFoldDB" id="A0A7R8X5G1"/>
<feature type="domain" description="SGF29 C-terminal" evidence="7">
    <location>
        <begin position="130"/>
        <end position="271"/>
    </location>
</feature>
<keyword evidence="4" id="KW-0539">Nucleus</keyword>
<keyword evidence="6" id="KW-0472">Membrane</keyword>
<dbReference type="Proteomes" id="UP000677054">
    <property type="component" value="Unassembled WGS sequence"/>
</dbReference>
<keyword evidence="5" id="KW-0175">Coiled coil</keyword>
<dbReference type="InterPro" id="IPR047288">
    <property type="entry name" value="Tudor_SGF29_rpt1"/>
</dbReference>
<accession>A0A7R8X5G1</accession>
<keyword evidence="6" id="KW-0812">Transmembrane</keyword>
<evidence type="ECO:0000256" key="4">
    <source>
        <dbReference type="ARBA" id="ARBA00023242"/>
    </source>
</evidence>
<organism evidence="8">
    <name type="scientific">Darwinula stevensoni</name>
    <dbReference type="NCBI Taxonomy" id="69355"/>
    <lineage>
        <taxon>Eukaryota</taxon>
        <taxon>Metazoa</taxon>
        <taxon>Ecdysozoa</taxon>
        <taxon>Arthropoda</taxon>
        <taxon>Crustacea</taxon>
        <taxon>Oligostraca</taxon>
        <taxon>Ostracoda</taxon>
        <taxon>Podocopa</taxon>
        <taxon>Podocopida</taxon>
        <taxon>Darwinulocopina</taxon>
        <taxon>Darwinuloidea</taxon>
        <taxon>Darwinulidae</taxon>
        <taxon>Darwinula</taxon>
    </lineage>
</organism>
<protein>
    <recommendedName>
        <fullName evidence="7">SGF29 C-terminal domain-containing protein</fullName>
    </recommendedName>
</protein>
<dbReference type="GO" id="GO:0000124">
    <property type="term" value="C:SAGA complex"/>
    <property type="evidence" value="ECO:0007669"/>
    <property type="project" value="InterPro"/>
</dbReference>
<feature type="transmembrane region" description="Helical" evidence="6">
    <location>
        <begin position="358"/>
        <end position="376"/>
    </location>
</feature>
<keyword evidence="2" id="KW-0805">Transcription regulation</keyword>
<feature type="transmembrane region" description="Helical" evidence="6">
    <location>
        <begin position="331"/>
        <end position="352"/>
    </location>
</feature>
<dbReference type="InterPro" id="IPR010750">
    <property type="entry name" value="SGF29_tudor-like_dom"/>
</dbReference>
<dbReference type="OrthoDB" id="10265994at2759"/>
<dbReference type="SUPFAM" id="SSF103481">
    <property type="entry name" value="Multidrug resistance efflux transporter EmrE"/>
    <property type="match status" value="1"/>
</dbReference>
<evidence type="ECO:0000259" key="7">
    <source>
        <dbReference type="PROSITE" id="PS51518"/>
    </source>
</evidence>
<name>A0A7R8X5G1_9CRUS</name>
<comment type="subcellular location">
    <subcellularLocation>
        <location evidence="1">Nucleus</location>
    </subcellularLocation>
</comment>
<dbReference type="EMBL" id="CAJPEV010000008">
    <property type="protein sequence ID" value="CAG0878617.1"/>
    <property type="molecule type" value="Genomic_DNA"/>
</dbReference>
<keyword evidence="9" id="KW-1185">Reference proteome</keyword>
<gene>
    <name evidence="8" type="ORF">DSTB1V02_LOCUS140</name>
</gene>
<dbReference type="Pfam" id="PF07039">
    <property type="entry name" value="SGF29_Tudor"/>
    <property type="match status" value="1"/>
</dbReference>
<feature type="transmembrane region" description="Helical" evidence="6">
    <location>
        <begin position="405"/>
        <end position="429"/>
    </location>
</feature>
<dbReference type="InterPro" id="IPR037802">
    <property type="entry name" value="SGF29"/>
</dbReference>
<dbReference type="CDD" id="cd20394">
    <property type="entry name" value="Tudor_SGF29_rpt2"/>
    <property type="match status" value="1"/>
</dbReference>
<keyword evidence="3" id="KW-0804">Transcription</keyword>
<evidence type="ECO:0000256" key="6">
    <source>
        <dbReference type="SAM" id="Phobius"/>
    </source>
</evidence>
<proteinExistence type="predicted"/>
<dbReference type="PROSITE" id="PS51518">
    <property type="entry name" value="SGF29_C"/>
    <property type="match status" value="1"/>
</dbReference>
<evidence type="ECO:0000256" key="2">
    <source>
        <dbReference type="ARBA" id="ARBA00023015"/>
    </source>
</evidence>
<feature type="transmembrane region" description="Helical" evidence="6">
    <location>
        <begin position="535"/>
        <end position="558"/>
    </location>
</feature>
<keyword evidence="6" id="KW-1133">Transmembrane helix</keyword>
<dbReference type="CDD" id="cd20393">
    <property type="entry name" value="Tudor_SGF29_rpt1"/>
    <property type="match status" value="1"/>
</dbReference>
<evidence type="ECO:0000256" key="1">
    <source>
        <dbReference type="ARBA" id="ARBA00004123"/>
    </source>
</evidence>
<evidence type="ECO:0000313" key="8">
    <source>
        <dbReference type="EMBL" id="CAD7240103.1"/>
    </source>
</evidence>
<feature type="coiled-coil region" evidence="5">
    <location>
        <begin position="52"/>
        <end position="79"/>
    </location>
</feature>
<evidence type="ECO:0000313" key="9">
    <source>
        <dbReference type="Proteomes" id="UP000677054"/>
    </source>
</evidence>
<evidence type="ECO:0000256" key="5">
    <source>
        <dbReference type="SAM" id="Coils"/>
    </source>
</evidence>
<dbReference type="InterPro" id="IPR004853">
    <property type="entry name" value="Sugar_P_trans_dom"/>
</dbReference>
<dbReference type="PANTHER" id="PTHR21539">
    <property type="entry name" value="SAGA-ASSOCIATED FACTOR 29"/>
    <property type="match status" value="1"/>
</dbReference>
<evidence type="ECO:0000256" key="3">
    <source>
        <dbReference type="ARBA" id="ARBA00023163"/>
    </source>
</evidence>
<dbReference type="EMBL" id="LR899525">
    <property type="protein sequence ID" value="CAD7240103.1"/>
    <property type="molecule type" value="Genomic_DNA"/>
</dbReference>
<reference evidence="8" key="1">
    <citation type="submission" date="2020-11" db="EMBL/GenBank/DDBJ databases">
        <authorList>
            <person name="Tran Van P."/>
        </authorList>
    </citation>
    <scope>NUCLEOTIDE SEQUENCE</scope>
</reference>
<dbReference type="FunFam" id="2.30.30.140:FF:000026">
    <property type="entry name" value="SAGA-associated factor 29 homolog"/>
    <property type="match status" value="1"/>
</dbReference>
<feature type="transmembrane region" description="Helical" evidence="6">
    <location>
        <begin position="441"/>
        <end position="463"/>
    </location>
</feature>
<dbReference type="InterPro" id="IPR037185">
    <property type="entry name" value="EmrE-like"/>
</dbReference>
<dbReference type="Pfam" id="PF03151">
    <property type="entry name" value="TPT"/>
    <property type="match status" value="1"/>
</dbReference>
<dbReference type="InterPro" id="IPR047287">
    <property type="entry name" value="Tudor_SGF29_rpt2"/>
</dbReference>
<dbReference type="Gene3D" id="2.30.30.140">
    <property type="match status" value="2"/>
</dbReference>
<sequence>MSAEKTKAVIQAVKQVQAERNRSEHVLTNINRTHERIKQDGKLTPYYKTKLRSLYSSALAEASNEVEALQRALDKIYEIRTIRAERCLASRLRRGALMMLLQNVAVTLPLYVGKKDEEPPPLCGAIPAESSYIAKPGEMVAALVKGEEGDDNWILAEVVGWNAALVKYEVDDIDEEQKERHVLSRRRVIPLPQMRADPVTCPEALHPTGSTVLAIYPQTTCFYKAIVKKSPSVATEDYEVLFEDPQYDDGYSPPLQVAQRYIISNNENNPYLLMKSYKCWFQFLEDKVKWKTIESSDGVHGSLVVFRHKTGLSMAESSSPAMGKKPDDMDVLPLSFIFVCMITFNNLCLKYVDVTFYYISRSLTTIFNVIFSFLILGEKTSKPVMGCCAVIIGGYYMGIDQEHGVGYLSLAGVSYGFLACIFVSLNAIFTKKILPAVDNSVWKLTFYNNVNGAIIFIPLMLLFQEQSVVFNFPNLSSFLFWFLMSITGVCGFAIAYVTILQIQVTSPLTHNISGTAKACAQTVIASVWYHELRPALWWLSNMIVLVSIMWLTTHWLLLSYLTQSEEQPSSWESLFQLTLAYRAVLLDLEVLDRLDRFRSDTGAHSETVLTFGVFEKFVQRGSWLYAACIQDVKCQASNVLSSAQLFTKLATQKQIMKMNAATIPLWENREDFAVRWTLISRADNKVYQIIGVLDGLVSPLIHMVILYETDAGFLRFGGLEWNPHWRDDLLASQIEELLPWLHDGSIHRFETRRMPLLGTSGGIVVPKDPLAVTRELWDSVYIPCNETRAQEFYHLHGPRDESREATLFRHKAWKILANAKTALDSIKVPFWISRYFRQCDIIPYSQDVDVGIFIANYKPEIRDVFLRNGFKLKHVFGLVNDSYELSFLYEGVKLDVFFFYESKDVMWNGGTQARTGLKFKYVFPRFSLCWTDFLELRLRVPCPTLPYVEANYGKDWFTPVVQWDWKSSPPNVQPNGVWPRHLWSLVIQVYPS</sequence>
<dbReference type="PANTHER" id="PTHR21539:SF0">
    <property type="entry name" value="SAGA-ASSOCIATED FACTOR 29"/>
    <property type="match status" value="1"/>
</dbReference>